<dbReference type="Proteomes" id="UP001500618">
    <property type="component" value="Unassembled WGS sequence"/>
</dbReference>
<organism evidence="7 8">
    <name type="scientific">Fodinicola feengrottensis</name>
    <dbReference type="NCBI Taxonomy" id="435914"/>
    <lineage>
        <taxon>Bacteria</taxon>
        <taxon>Bacillati</taxon>
        <taxon>Actinomycetota</taxon>
        <taxon>Actinomycetes</taxon>
        <taxon>Mycobacteriales</taxon>
        <taxon>Fodinicola</taxon>
    </lineage>
</organism>
<evidence type="ECO:0000259" key="6">
    <source>
        <dbReference type="PROSITE" id="PS50850"/>
    </source>
</evidence>
<dbReference type="SUPFAM" id="SSF103473">
    <property type="entry name" value="MFS general substrate transporter"/>
    <property type="match status" value="1"/>
</dbReference>
<sequence>MVAHASTRPAASQWGGALVLLIAGLTAASAAVNGLGRFAYALVLPSMRADLHWSYATAGLLNTVNAAGYLTGALLAAPVAARLGHRRALLAALVVSALAVLAASVSGLVPVLLILRLTSGIAGAIAFIAGGALTAALTADLPPRRAVLCLGLYFTGPGAGIVVSAVAIPPLVSAYGWRLGWVTLGALCLAGLVLTAAAVRRLPADPVARDRPKRRSAPLRPLVSVLVTYAIYGAGYTAYMTFVIAFLTAASGGSVITLFWLVLGGCGVASSIVWTPLLQRLPGQVIAAILLGGTTAGAALLVLVPGPVAWFGSAVLFGGSFLTVVTAITGCAQQMLPPDRWAAAIAALTIAFAIGQCVGPVLAGTLSDRVGGVPAGLAIGAALLGVSTLTVLTHRRPART</sequence>
<dbReference type="InterPro" id="IPR036259">
    <property type="entry name" value="MFS_trans_sf"/>
</dbReference>
<keyword evidence="8" id="KW-1185">Reference proteome</keyword>
<reference evidence="7 8" key="1">
    <citation type="journal article" date="2019" name="Int. J. Syst. Evol. Microbiol.">
        <title>The Global Catalogue of Microorganisms (GCM) 10K type strain sequencing project: providing services to taxonomists for standard genome sequencing and annotation.</title>
        <authorList>
            <consortium name="The Broad Institute Genomics Platform"/>
            <consortium name="The Broad Institute Genome Sequencing Center for Infectious Disease"/>
            <person name="Wu L."/>
            <person name="Ma J."/>
        </authorList>
    </citation>
    <scope>NUCLEOTIDE SEQUENCE [LARGE SCALE GENOMIC DNA]</scope>
    <source>
        <strain evidence="7 8">JCM 14718</strain>
    </source>
</reference>
<keyword evidence="3 5" id="KW-1133">Transmembrane helix</keyword>
<feature type="transmembrane region" description="Helical" evidence="5">
    <location>
        <begin position="285"/>
        <end position="304"/>
    </location>
</feature>
<evidence type="ECO:0000256" key="3">
    <source>
        <dbReference type="ARBA" id="ARBA00022989"/>
    </source>
</evidence>
<evidence type="ECO:0000313" key="8">
    <source>
        <dbReference type="Proteomes" id="UP001500618"/>
    </source>
</evidence>
<gene>
    <name evidence="7" type="ORF">GCM10009765_65990</name>
</gene>
<feature type="transmembrane region" description="Helical" evidence="5">
    <location>
        <begin position="89"/>
        <end position="115"/>
    </location>
</feature>
<keyword evidence="4 5" id="KW-0472">Membrane</keyword>
<keyword evidence="2 5" id="KW-0812">Transmembrane</keyword>
<feature type="transmembrane region" description="Helical" evidence="5">
    <location>
        <begin position="54"/>
        <end position="77"/>
    </location>
</feature>
<feature type="domain" description="Major facilitator superfamily (MFS) profile" evidence="6">
    <location>
        <begin position="22"/>
        <end position="399"/>
    </location>
</feature>
<dbReference type="Pfam" id="PF06779">
    <property type="entry name" value="MFS_4"/>
    <property type="match status" value="1"/>
</dbReference>
<dbReference type="InterPro" id="IPR020846">
    <property type="entry name" value="MFS_dom"/>
</dbReference>
<comment type="caution">
    <text evidence="7">The sequence shown here is derived from an EMBL/GenBank/DDBJ whole genome shotgun (WGS) entry which is preliminary data.</text>
</comment>
<feature type="transmembrane region" description="Helical" evidence="5">
    <location>
        <begin position="375"/>
        <end position="393"/>
    </location>
</feature>
<feature type="transmembrane region" description="Helical" evidence="5">
    <location>
        <begin position="222"/>
        <end position="249"/>
    </location>
</feature>
<accession>A0ABN2ILA5</accession>
<proteinExistence type="predicted"/>
<dbReference type="EMBL" id="BAAANY010000031">
    <property type="protein sequence ID" value="GAA1707306.1"/>
    <property type="molecule type" value="Genomic_DNA"/>
</dbReference>
<evidence type="ECO:0000256" key="2">
    <source>
        <dbReference type="ARBA" id="ARBA00022692"/>
    </source>
</evidence>
<dbReference type="InterPro" id="IPR010645">
    <property type="entry name" value="MFS_4"/>
</dbReference>
<evidence type="ECO:0000256" key="4">
    <source>
        <dbReference type="ARBA" id="ARBA00023136"/>
    </source>
</evidence>
<protein>
    <submittedName>
        <fullName evidence="7">YbfB/YjiJ family MFS transporter</fullName>
    </submittedName>
</protein>
<dbReference type="PANTHER" id="PTHR23537">
    <property type="match status" value="1"/>
</dbReference>
<feature type="transmembrane region" description="Helical" evidence="5">
    <location>
        <begin position="146"/>
        <end position="168"/>
    </location>
</feature>
<dbReference type="RefSeq" id="WP_344314120.1">
    <property type="nucleotide sequence ID" value="NZ_BAAANY010000031.1"/>
</dbReference>
<comment type="subcellular location">
    <subcellularLocation>
        <location evidence="1">Cell membrane</location>
        <topology evidence="1">Multi-pass membrane protein</topology>
    </subcellularLocation>
</comment>
<dbReference type="Gene3D" id="1.20.1250.20">
    <property type="entry name" value="MFS general substrate transporter like domains"/>
    <property type="match status" value="1"/>
</dbReference>
<feature type="transmembrane region" description="Helical" evidence="5">
    <location>
        <begin position="255"/>
        <end position="278"/>
    </location>
</feature>
<feature type="transmembrane region" description="Helical" evidence="5">
    <location>
        <begin position="341"/>
        <end position="363"/>
    </location>
</feature>
<evidence type="ECO:0000313" key="7">
    <source>
        <dbReference type="EMBL" id="GAA1707306.1"/>
    </source>
</evidence>
<dbReference type="PANTHER" id="PTHR23537:SF1">
    <property type="entry name" value="SUGAR TRANSPORTER"/>
    <property type="match status" value="1"/>
</dbReference>
<feature type="transmembrane region" description="Helical" evidence="5">
    <location>
        <begin position="180"/>
        <end position="202"/>
    </location>
</feature>
<feature type="transmembrane region" description="Helical" evidence="5">
    <location>
        <begin position="310"/>
        <end position="329"/>
    </location>
</feature>
<name>A0ABN2ILA5_9ACTN</name>
<feature type="transmembrane region" description="Helical" evidence="5">
    <location>
        <begin position="121"/>
        <end position="139"/>
    </location>
</feature>
<dbReference type="PROSITE" id="PS50850">
    <property type="entry name" value="MFS"/>
    <property type="match status" value="1"/>
</dbReference>
<evidence type="ECO:0000256" key="1">
    <source>
        <dbReference type="ARBA" id="ARBA00004651"/>
    </source>
</evidence>
<evidence type="ECO:0000256" key="5">
    <source>
        <dbReference type="SAM" id="Phobius"/>
    </source>
</evidence>